<proteinExistence type="predicted"/>
<protein>
    <submittedName>
        <fullName evidence="1">Uncharacterized protein</fullName>
    </submittedName>
</protein>
<accession>A0A8X6X8J9</accession>
<evidence type="ECO:0000313" key="1">
    <source>
        <dbReference type="EMBL" id="GFY49072.1"/>
    </source>
</evidence>
<dbReference type="OrthoDB" id="6538140at2759"/>
<gene>
    <name evidence="1" type="ORF">TNIN_457221</name>
</gene>
<keyword evidence="2" id="KW-1185">Reference proteome</keyword>
<name>A0A8X6X8J9_9ARAC</name>
<dbReference type="EMBL" id="BMAV01006816">
    <property type="protein sequence ID" value="GFY49072.1"/>
    <property type="molecule type" value="Genomic_DNA"/>
</dbReference>
<comment type="caution">
    <text evidence="1">The sequence shown here is derived from an EMBL/GenBank/DDBJ whole genome shotgun (WGS) entry which is preliminary data.</text>
</comment>
<sequence>MTKISDFLLDLESIWDLLSNPTDRIMVMQTEEEVCPEFAQEIGNVTQALGRDAKLECIVDNLGRFRCHRRQFMLRIYQLPGRHLSELNVVYFFIKRRNPGRKEGEKKLVISRC</sequence>
<dbReference type="Proteomes" id="UP000886998">
    <property type="component" value="Unassembled WGS sequence"/>
</dbReference>
<evidence type="ECO:0000313" key="2">
    <source>
        <dbReference type="Proteomes" id="UP000886998"/>
    </source>
</evidence>
<organism evidence="1 2">
    <name type="scientific">Trichonephila inaurata madagascariensis</name>
    <dbReference type="NCBI Taxonomy" id="2747483"/>
    <lineage>
        <taxon>Eukaryota</taxon>
        <taxon>Metazoa</taxon>
        <taxon>Ecdysozoa</taxon>
        <taxon>Arthropoda</taxon>
        <taxon>Chelicerata</taxon>
        <taxon>Arachnida</taxon>
        <taxon>Araneae</taxon>
        <taxon>Araneomorphae</taxon>
        <taxon>Entelegynae</taxon>
        <taxon>Araneoidea</taxon>
        <taxon>Nephilidae</taxon>
        <taxon>Trichonephila</taxon>
        <taxon>Trichonephila inaurata</taxon>
    </lineage>
</organism>
<reference evidence="1" key="1">
    <citation type="submission" date="2020-08" db="EMBL/GenBank/DDBJ databases">
        <title>Multicomponent nature underlies the extraordinary mechanical properties of spider dragline silk.</title>
        <authorList>
            <person name="Kono N."/>
            <person name="Nakamura H."/>
            <person name="Mori M."/>
            <person name="Yoshida Y."/>
            <person name="Ohtoshi R."/>
            <person name="Malay A.D."/>
            <person name="Moran D.A.P."/>
            <person name="Tomita M."/>
            <person name="Numata K."/>
            <person name="Arakawa K."/>
        </authorList>
    </citation>
    <scope>NUCLEOTIDE SEQUENCE</scope>
</reference>
<dbReference type="AlphaFoldDB" id="A0A8X6X8J9"/>